<dbReference type="EMBL" id="OD565853">
    <property type="protein sequence ID" value="CAD7442774.1"/>
    <property type="molecule type" value="Genomic_DNA"/>
</dbReference>
<accession>A0A7R9EX63</accession>
<feature type="compositionally biased region" description="Basic and acidic residues" evidence="1">
    <location>
        <begin position="8"/>
        <end position="29"/>
    </location>
</feature>
<proteinExistence type="predicted"/>
<dbReference type="AlphaFoldDB" id="A0A7R9EX63"/>
<evidence type="ECO:0000256" key="1">
    <source>
        <dbReference type="SAM" id="MobiDB-lite"/>
    </source>
</evidence>
<feature type="region of interest" description="Disordered" evidence="1">
    <location>
        <begin position="1"/>
        <end position="39"/>
    </location>
</feature>
<protein>
    <submittedName>
        <fullName evidence="2">Uncharacterized protein</fullName>
    </submittedName>
</protein>
<gene>
    <name evidence="2" type="ORF">TBIB3V08_LOCUS5199</name>
</gene>
<sequence length="101" mass="11652">MRFPRVILELEHDLKEDQGGEKREREQENKSGGLMEPELAKGCKQYMVHNQRQTETSSPRPPKRTIKLVKQLTSHTYKSFPGSGNFPPYNNKSLHSRANDS</sequence>
<name>A0A7R9EX63_9NEOP</name>
<evidence type="ECO:0000313" key="2">
    <source>
        <dbReference type="EMBL" id="CAD7442774.1"/>
    </source>
</evidence>
<organism evidence="2">
    <name type="scientific">Timema bartmani</name>
    <dbReference type="NCBI Taxonomy" id="61472"/>
    <lineage>
        <taxon>Eukaryota</taxon>
        <taxon>Metazoa</taxon>
        <taxon>Ecdysozoa</taxon>
        <taxon>Arthropoda</taxon>
        <taxon>Hexapoda</taxon>
        <taxon>Insecta</taxon>
        <taxon>Pterygota</taxon>
        <taxon>Neoptera</taxon>
        <taxon>Polyneoptera</taxon>
        <taxon>Phasmatodea</taxon>
        <taxon>Timematodea</taxon>
        <taxon>Timematoidea</taxon>
        <taxon>Timematidae</taxon>
        <taxon>Timema</taxon>
    </lineage>
</organism>
<reference evidence="2" key="1">
    <citation type="submission" date="2020-11" db="EMBL/GenBank/DDBJ databases">
        <authorList>
            <person name="Tran Van P."/>
        </authorList>
    </citation>
    <scope>NUCLEOTIDE SEQUENCE</scope>
</reference>
<feature type="region of interest" description="Disordered" evidence="1">
    <location>
        <begin position="73"/>
        <end position="101"/>
    </location>
</feature>